<name>A0A5D3BVM0_CUCMM</name>
<dbReference type="EMBL" id="SSTE01005668">
    <property type="protein sequence ID" value="KAA0060585.1"/>
    <property type="molecule type" value="Genomic_DNA"/>
</dbReference>
<dbReference type="InterPro" id="IPR036397">
    <property type="entry name" value="RNaseH_sf"/>
</dbReference>
<evidence type="ECO:0000313" key="3">
    <source>
        <dbReference type="Proteomes" id="UP000321393"/>
    </source>
</evidence>
<keyword evidence="2" id="KW-0548">Nucleotidyltransferase</keyword>
<evidence type="ECO:0000313" key="2">
    <source>
        <dbReference type="EMBL" id="TYK02286.1"/>
    </source>
</evidence>
<accession>A0A5D3BVM0</accession>
<comment type="caution">
    <text evidence="2">The sequence shown here is derived from an EMBL/GenBank/DDBJ whole genome shotgun (WGS) entry which is preliminary data.</text>
</comment>
<keyword evidence="2" id="KW-0808">Transferase</keyword>
<dbReference type="Proteomes" id="UP000321393">
    <property type="component" value="Unassembled WGS sequence"/>
</dbReference>
<gene>
    <name evidence="2" type="ORF">E5676_scaffold18G00940</name>
    <name evidence="1" type="ORF">E6C27_scaffold22G004580</name>
</gene>
<organism evidence="2 4">
    <name type="scientific">Cucumis melo var. makuwa</name>
    <name type="common">Oriental melon</name>
    <dbReference type="NCBI Taxonomy" id="1194695"/>
    <lineage>
        <taxon>Eukaryota</taxon>
        <taxon>Viridiplantae</taxon>
        <taxon>Streptophyta</taxon>
        <taxon>Embryophyta</taxon>
        <taxon>Tracheophyta</taxon>
        <taxon>Spermatophyta</taxon>
        <taxon>Magnoliopsida</taxon>
        <taxon>eudicotyledons</taxon>
        <taxon>Gunneridae</taxon>
        <taxon>Pentapetalae</taxon>
        <taxon>rosids</taxon>
        <taxon>fabids</taxon>
        <taxon>Cucurbitales</taxon>
        <taxon>Cucurbitaceae</taxon>
        <taxon>Benincaseae</taxon>
        <taxon>Cucumis</taxon>
    </lineage>
</organism>
<dbReference type="GO" id="GO:0003676">
    <property type="term" value="F:nucleic acid binding"/>
    <property type="evidence" value="ECO:0007669"/>
    <property type="project" value="InterPro"/>
</dbReference>
<dbReference type="PANTHER" id="PTHR45835">
    <property type="entry name" value="YALI0A06105P"/>
    <property type="match status" value="1"/>
</dbReference>
<dbReference type="EMBL" id="SSTD01015735">
    <property type="protein sequence ID" value="TYK02286.1"/>
    <property type="molecule type" value="Genomic_DNA"/>
</dbReference>
<dbReference type="SUPFAM" id="SSF53098">
    <property type="entry name" value="Ribonuclease H-like"/>
    <property type="match status" value="1"/>
</dbReference>
<dbReference type="PANTHER" id="PTHR45835:SF99">
    <property type="entry name" value="CHROMO DOMAIN-CONTAINING PROTEIN-RELATED"/>
    <property type="match status" value="1"/>
</dbReference>
<dbReference type="GO" id="GO:0003964">
    <property type="term" value="F:RNA-directed DNA polymerase activity"/>
    <property type="evidence" value="ECO:0007669"/>
    <property type="project" value="UniProtKB-KW"/>
</dbReference>
<protein>
    <submittedName>
        <fullName evidence="2">Reverse transcriptase</fullName>
    </submittedName>
</protein>
<dbReference type="InterPro" id="IPR012337">
    <property type="entry name" value="RNaseH-like_sf"/>
</dbReference>
<dbReference type="STRING" id="1194695.A0A5D3BVM0"/>
<sequence length="163" mass="18781">MLAPMHSSKIDVSMQNIIREFIQKDPFAQAVVPLAKVSKTRQFWVEEDLLLSKGNRLYVPRVAYLRKKLLHECHDTLWVGHPSWVAEDVCAIEERDKVEKLEVTGLLEPLPILTRLWESVSMDFITHLPKVGDLEAILVIIDWFSKYATFIFTTKLCSAELTT</sequence>
<dbReference type="Proteomes" id="UP000321947">
    <property type="component" value="Unassembled WGS sequence"/>
</dbReference>
<proteinExistence type="predicted"/>
<dbReference type="AlphaFoldDB" id="A0A5D3BVM0"/>
<evidence type="ECO:0000313" key="1">
    <source>
        <dbReference type="EMBL" id="KAA0060585.1"/>
    </source>
</evidence>
<reference evidence="3 4" key="1">
    <citation type="submission" date="2019-08" db="EMBL/GenBank/DDBJ databases">
        <title>Draft genome sequences of two oriental melons (Cucumis melo L. var makuwa).</title>
        <authorList>
            <person name="Kwon S.-Y."/>
        </authorList>
    </citation>
    <scope>NUCLEOTIDE SEQUENCE [LARGE SCALE GENOMIC DNA]</scope>
    <source>
        <strain evidence="4">cv. Chang Bougi</strain>
        <strain evidence="3">cv. SW 3</strain>
        <tissue evidence="2">Leaf</tissue>
    </source>
</reference>
<dbReference type="Gene3D" id="3.30.420.10">
    <property type="entry name" value="Ribonuclease H-like superfamily/Ribonuclease H"/>
    <property type="match status" value="1"/>
</dbReference>
<evidence type="ECO:0000313" key="4">
    <source>
        <dbReference type="Proteomes" id="UP000321947"/>
    </source>
</evidence>
<keyword evidence="2" id="KW-0695">RNA-directed DNA polymerase</keyword>
<dbReference type="OrthoDB" id="1938712at2759"/>